<evidence type="ECO:0000256" key="2">
    <source>
        <dbReference type="ARBA" id="ARBA00004370"/>
    </source>
</evidence>
<evidence type="ECO:0000256" key="4">
    <source>
        <dbReference type="ARBA" id="ARBA00022553"/>
    </source>
</evidence>
<comment type="subcellular location">
    <subcellularLocation>
        <location evidence="2">Membrane</location>
    </subcellularLocation>
</comment>
<keyword evidence="6 10" id="KW-0812">Transmembrane</keyword>
<sequence length="449" mass="47134">MTAPPPAGRRPLSLRTRLILGAGLWLALALAVGGGVLSAAFRDTVETGLHERLRAQLRALTAQVSFAPDGAVRVGSQLGDPRFDQPYSGWYWQVSDGTAPLARSRSLWDAALPVSPPAGDGSVSFRRDRGPRQEELETAERDLIFPDGSRPLHVAVAAPRREVEAEVGRFHLLLLLALGGLGLGLITAVAVQVGYGLRPLGRLAGALARLRREGGRLDPDAPAEIAPLVVALNELLDHDAQLIARARAHVGALAHGLKTPLAVIEAELAAPRPDRAEINAQIGRLARLVEVHLARARAEAAPTGPLGARVAVAEVAGELRAALLKIHAGRALTIEIACAPDALAPLGRDDLAEILGNLMDNACKWARGRVRVRADESGLAVEDDGRGLSAEEWALATQRGTRLDLSIPGSGLGLAIVSDLAALLGLRLGFGRSDWGGLAVTLSWPPPGG</sequence>
<dbReference type="PROSITE" id="PS50109">
    <property type="entry name" value="HIS_KIN"/>
    <property type="match status" value="1"/>
</dbReference>
<dbReference type="InterPro" id="IPR003660">
    <property type="entry name" value="HAMP_dom"/>
</dbReference>
<keyword evidence="13" id="KW-0547">Nucleotide-binding</keyword>
<feature type="transmembrane region" description="Helical" evidence="10">
    <location>
        <begin position="170"/>
        <end position="193"/>
    </location>
</feature>
<evidence type="ECO:0000259" key="12">
    <source>
        <dbReference type="PROSITE" id="PS50885"/>
    </source>
</evidence>
<dbReference type="PROSITE" id="PS50885">
    <property type="entry name" value="HAMP"/>
    <property type="match status" value="1"/>
</dbReference>
<keyword evidence="4" id="KW-0597">Phosphoprotein</keyword>
<dbReference type="GO" id="GO:0005524">
    <property type="term" value="F:ATP binding"/>
    <property type="evidence" value="ECO:0007669"/>
    <property type="project" value="UniProtKB-KW"/>
</dbReference>
<dbReference type="PANTHER" id="PTHR45436:SF5">
    <property type="entry name" value="SENSOR HISTIDINE KINASE TRCS"/>
    <property type="match status" value="1"/>
</dbReference>
<comment type="catalytic activity">
    <reaction evidence="1">
        <text>ATP + protein L-histidine = ADP + protein N-phospho-L-histidine.</text>
        <dbReference type="EC" id="2.7.13.3"/>
    </reaction>
</comment>
<dbReference type="PANTHER" id="PTHR45436">
    <property type="entry name" value="SENSOR HISTIDINE KINASE YKOH"/>
    <property type="match status" value="1"/>
</dbReference>
<keyword evidence="7" id="KW-0418">Kinase</keyword>
<keyword evidence="9" id="KW-0902">Two-component regulatory system</keyword>
<evidence type="ECO:0000259" key="11">
    <source>
        <dbReference type="PROSITE" id="PS50109"/>
    </source>
</evidence>
<evidence type="ECO:0000256" key="7">
    <source>
        <dbReference type="ARBA" id="ARBA00022777"/>
    </source>
</evidence>
<name>A0ABW5C8I9_9PROT</name>
<dbReference type="RefSeq" id="WP_377315446.1">
    <property type="nucleotide sequence ID" value="NZ_JBHUIY010000011.1"/>
</dbReference>
<dbReference type="InterPro" id="IPR050428">
    <property type="entry name" value="TCS_sensor_his_kinase"/>
</dbReference>
<dbReference type="Proteomes" id="UP001597296">
    <property type="component" value="Unassembled WGS sequence"/>
</dbReference>
<feature type="domain" description="HAMP" evidence="12">
    <location>
        <begin position="194"/>
        <end position="244"/>
    </location>
</feature>
<reference evidence="14" key="1">
    <citation type="journal article" date="2019" name="Int. J. Syst. Evol. Microbiol.">
        <title>The Global Catalogue of Microorganisms (GCM) 10K type strain sequencing project: providing services to taxonomists for standard genome sequencing and annotation.</title>
        <authorList>
            <consortium name="The Broad Institute Genomics Platform"/>
            <consortium name="The Broad Institute Genome Sequencing Center for Infectious Disease"/>
            <person name="Wu L."/>
            <person name="Ma J."/>
        </authorList>
    </citation>
    <scope>NUCLEOTIDE SEQUENCE [LARGE SCALE GENOMIC DNA]</scope>
    <source>
        <strain evidence="14">KCTC 15012</strain>
    </source>
</reference>
<keyword evidence="10" id="KW-0472">Membrane</keyword>
<feature type="domain" description="Histidine kinase" evidence="11">
    <location>
        <begin position="252"/>
        <end position="448"/>
    </location>
</feature>
<dbReference type="Gene3D" id="3.30.565.10">
    <property type="entry name" value="Histidine kinase-like ATPase, C-terminal domain"/>
    <property type="match status" value="1"/>
</dbReference>
<keyword evidence="8 10" id="KW-1133">Transmembrane helix</keyword>
<protein>
    <recommendedName>
        <fullName evidence="3">histidine kinase</fullName>
        <ecNumber evidence="3">2.7.13.3</ecNumber>
    </recommendedName>
</protein>
<dbReference type="Pfam" id="PF02518">
    <property type="entry name" value="HATPase_c"/>
    <property type="match status" value="1"/>
</dbReference>
<dbReference type="InterPro" id="IPR003594">
    <property type="entry name" value="HATPase_dom"/>
</dbReference>
<dbReference type="InterPro" id="IPR005467">
    <property type="entry name" value="His_kinase_dom"/>
</dbReference>
<evidence type="ECO:0000313" key="13">
    <source>
        <dbReference type="EMBL" id="MFD2233624.1"/>
    </source>
</evidence>
<accession>A0ABW5C8I9</accession>
<dbReference type="EMBL" id="JBHUIY010000011">
    <property type="protein sequence ID" value="MFD2233624.1"/>
    <property type="molecule type" value="Genomic_DNA"/>
</dbReference>
<evidence type="ECO:0000256" key="8">
    <source>
        <dbReference type="ARBA" id="ARBA00022989"/>
    </source>
</evidence>
<organism evidence="13 14">
    <name type="scientific">Phaeospirillum tilakii</name>
    <dbReference type="NCBI Taxonomy" id="741673"/>
    <lineage>
        <taxon>Bacteria</taxon>
        <taxon>Pseudomonadati</taxon>
        <taxon>Pseudomonadota</taxon>
        <taxon>Alphaproteobacteria</taxon>
        <taxon>Rhodospirillales</taxon>
        <taxon>Rhodospirillaceae</taxon>
        <taxon>Phaeospirillum</taxon>
    </lineage>
</organism>
<dbReference type="Gene3D" id="1.10.287.130">
    <property type="match status" value="1"/>
</dbReference>
<dbReference type="SUPFAM" id="SSF55874">
    <property type="entry name" value="ATPase domain of HSP90 chaperone/DNA topoisomerase II/histidine kinase"/>
    <property type="match status" value="1"/>
</dbReference>
<keyword evidence="14" id="KW-1185">Reference proteome</keyword>
<evidence type="ECO:0000313" key="14">
    <source>
        <dbReference type="Proteomes" id="UP001597296"/>
    </source>
</evidence>
<dbReference type="InterPro" id="IPR036890">
    <property type="entry name" value="HATPase_C_sf"/>
</dbReference>
<evidence type="ECO:0000256" key="6">
    <source>
        <dbReference type="ARBA" id="ARBA00022692"/>
    </source>
</evidence>
<proteinExistence type="predicted"/>
<evidence type="ECO:0000256" key="1">
    <source>
        <dbReference type="ARBA" id="ARBA00000085"/>
    </source>
</evidence>
<dbReference type="SMART" id="SM00387">
    <property type="entry name" value="HATPase_c"/>
    <property type="match status" value="1"/>
</dbReference>
<keyword evidence="13" id="KW-0067">ATP-binding</keyword>
<dbReference type="EC" id="2.7.13.3" evidence="3"/>
<evidence type="ECO:0000256" key="3">
    <source>
        <dbReference type="ARBA" id="ARBA00012438"/>
    </source>
</evidence>
<evidence type="ECO:0000256" key="5">
    <source>
        <dbReference type="ARBA" id="ARBA00022679"/>
    </source>
</evidence>
<evidence type="ECO:0000256" key="10">
    <source>
        <dbReference type="SAM" id="Phobius"/>
    </source>
</evidence>
<evidence type="ECO:0000256" key="9">
    <source>
        <dbReference type="ARBA" id="ARBA00023012"/>
    </source>
</evidence>
<keyword evidence="5" id="KW-0808">Transferase</keyword>
<comment type="caution">
    <text evidence="13">The sequence shown here is derived from an EMBL/GenBank/DDBJ whole genome shotgun (WGS) entry which is preliminary data.</text>
</comment>
<gene>
    <name evidence="13" type="ORF">ACFSNB_07395</name>
</gene>